<evidence type="ECO:0000256" key="6">
    <source>
        <dbReference type="ARBA" id="ARBA00023012"/>
    </source>
</evidence>
<dbReference type="EC" id="2.7.13.3" evidence="2"/>
<evidence type="ECO:0000313" key="10">
    <source>
        <dbReference type="EMBL" id="MEP1059555.1"/>
    </source>
</evidence>
<evidence type="ECO:0000259" key="8">
    <source>
        <dbReference type="PROSITE" id="PS50109"/>
    </source>
</evidence>
<dbReference type="InterPro" id="IPR011006">
    <property type="entry name" value="CheY-like_superfamily"/>
</dbReference>
<evidence type="ECO:0000256" key="5">
    <source>
        <dbReference type="ARBA" id="ARBA00022777"/>
    </source>
</evidence>
<dbReference type="RefSeq" id="WP_190446519.1">
    <property type="nucleotide sequence ID" value="NZ_JAMPLM010000011.1"/>
</dbReference>
<evidence type="ECO:0000256" key="2">
    <source>
        <dbReference type="ARBA" id="ARBA00012438"/>
    </source>
</evidence>
<feature type="domain" description="Response regulatory" evidence="9">
    <location>
        <begin position="452"/>
        <end position="567"/>
    </location>
</feature>
<dbReference type="CDD" id="cd00082">
    <property type="entry name" value="HisKA"/>
    <property type="match status" value="1"/>
</dbReference>
<evidence type="ECO:0000256" key="7">
    <source>
        <dbReference type="PROSITE-ProRule" id="PRU00169"/>
    </source>
</evidence>
<keyword evidence="6" id="KW-0902">Two-component regulatory system</keyword>
<dbReference type="InterPro" id="IPR036890">
    <property type="entry name" value="HATPase_C_sf"/>
</dbReference>
<dbReference type="CDD" id="cd16922">
    <property type="entry name" value="HATPase_EvgS-ArcB-TorS-like"/>
    <property type="match status" value="1"/>
</dbReference>
<dbReference type="Pfam" id="PF02518">
    <property type="entry name" value="HATPase_c"/>
    <property type="match status" value="1"/>
</dbReference>
<evidence type="ECO:0000256" key="4">
    <source>
        <dbReference type="ARBA" id="ARBA00022679"/>
    </source>
</evidence>
<organism evidence="10 11">
    <name type="scientific">Stenomitos frigidus AS-A4</name>
    <dbReference type="NCBI Taxonomy" id="2933935"/>
    <lineage>
        <taxon>Bacteria</taxon>
        <taxon>Bacillati</taxon>
        <taxon>Cyanobacteriota</taxon>
        <taxon>Cyanophyceae</taxon>
        <taxon>Leptolyngbyales</taxon>
        <taxon>Leptolyngbyaceae</taxon>
        <taxon>Stenomitos</taxon>
    </lineage>
</organism>
<dbReference type="SUPFAM" id="SSF52172">
    <property type="entry name" value="CheY-like"/>
    <property type="match status" value="1"/>
</dbReference>
<dbReference type="Pfam" id="PF00072">
    <property type="entry name" value="Response_reg"/>
    <property type="match status" value="1"/>
</dbReference>
<dbReference type="SUPFAM" id="SSF55874">
    <property type="entry name" value="ATPase domain of HSP90 chaperone/DNA topoisomerase II/histidine kinase"/>
    <property type="match status" value="1"/>
</dbReference>
<dbReference type="PANTHER" id="PTHR43047:SF63">
    <property type="entry name" value="HISTIDINE KINASE"/>
    <property type="match status" value="1"/>
</dbReference>
<comment type="caution">
    <text evidence="10">The sequence shown here is derived from an EMBL/GenBank/DDBJ whole genome shotgun (WGS) entry which is preliminary data.</text>
</comment>
<dbReference type="SMART" id="SM00388">
    <property type="entry name" value="HisKA"/>
    <property type="match status" value="1"/>
</dbReference>
<dbReference type="Proteomes" id="UP001476950">
    <property type="component" value="Unassembled WGS sequence"/>
</dbReference>
<keyword evidence="10" id="KW-0547">Nucleotide-binding</keyword>
<reference evidence="10 11" key="1">
    <citation type="submission" date="2022-04" db="EMBL/GenBank/DDBJ databases">
        <title>Positive selection, recombination, and allopatry shape intraspecific diversity of widespread and dominant cyanobacteria.</title>
        <authorList>
            <person name="Wei J."/>
            <person name="Shu W."/>
            <person name="Hu C."/>
        </authorList>
    </citation>
    <scope>NUCLEOTIDE SEQUENCE [LARGE SCALE GENOMIC DNA]</scope>
    <source>
        <strain evidence="10 11">AS-A4</strain>
    </source>
</reference>
<sequence length="568" mass="62677">MPSDLGFSISRVLPYTLFEQLGNVLQQTAQTNDSTAWVFTEATLFGDRATLERATRFIAVVSQPFSGLLLADSSLHAEPSHYQVELTFDPAAIAAFLATLISQLEDDSVSVCRLQEASQHLQVNDPVVQSEFTLRLTDVLVAPQTQLQAQQQQQHLLEQHITQRTQELKEALLSAQTANRIKTEFLATMSHELRTPLTCVIGMAETLLRVMVMKPENAFPLQKQQEYLQLIKRSGEHLLAMVNDILDMSQVEAGKVTLDVKLFSLAQVAHQSVQMLQEQAQSKGVELYLKALPTAAGDRPAATNDFFMADPQRVSQILLNLLSNAIKFTPQGGQITLRFGIQHNTALFQVEDTGIGIPENQRHLLFQKFQQLDDALTRTYDGAGLGLALTKQLVELHHGIIEVDSHVGVGTTFSVWLPAQAIAQPTEKGEHLPSLPAPLLPEVITPLPAGKRVVLIEDHDETAMLICDLLTAASFQVVWMVDGATAMRQIKLLKPHLIIANVELPGLEDGAIAQFLHQYSTLQAVKVLLLSEDTSERRQDTAADGATHYLTKPVQPYQLLEKVATLLA</sequence>
<dbReference type="Gene3D" id="3.40.50.2300">
    <property type="match status" value="1"/>
</dbReference>
<dbReference type="InterPro" id="IPR001789">
    <property type="entry name" value="Sig_transdc_resp-reg_receiver"/>
</dbReference>
<dbReference type="SMART" id="SM00387">
    <property type="entry name" value="HATPase_c"/>
    <property type="match status" value="1"/>
</dbReference>
<dbReference type="Gene3D" id="3.30.565.10">
    <property type="entry name" value="Histidine kinase-like ATPase, C-terminal domain"/>
    <property type="match status" value="1"/>
</dbReference>
<dbReference type="InterPro" id="IPR003594">
    <property type="entry name" value="HATPase_dom"/>
</dbReference>
<accession>A0ABV0KK72</accession>
<dbReference type="InterPro" id="IPR036097">
    <property type="entry name" value="HisK_dim/P_sf"/>
</dbReference>
<evidence type="ECO:0000313" key="11">
    <source>
        <dbReference type="Proteomes" id="UP001476950"/>
    </source>
</evidence>
<dbReference type="SMART" id="SM00448">
    <property type="entry name" value="REC"/>
    <property type="match status" value="1"/>
</dbReference>
<keyword evidence="5" id="KW-0418">Kinase</keyword>
<proteinExistence type="predicted"/>
<keyword evidence="4" id="KW-0808">Transferase</keyword>
<comment type="catalytic activity">
    <reaction evidence="1">
        <text>ATP + protein L-histidine = ADP + protein N-phospho-L-histidine.</text>
        <dbReference type="EC" id="2.7.13.3"/>
    </reaction>
</comment>
<keyword evidence="10" id="KW-0067">ATP-binding</keyword>
<dbReference type="PANTHER" id="PTHR43047">
    <property type="entry name" value="TWO-COMPONENT HISTIDINE PROTEIN KINASE"/>
    <property type="match status" value="1"/>
</dbReference>
<dbReference type="InterPro" id="IPR004358">
    <property type="entry name" value="Sig_transdc_His_kin-like_C"/>
</dbReference>
<dbReference type="Pfam" id="PF00512">
    <property type="entry name" value="HisKA"/>
    <property type="match status" value="1"/>
</dbReference>
<keyword evidence="11" id="KW-1185">Reference proteome</keyword>
<comment type="caution">
    <text evidence="7">Lacks conserved residue(s) required for the propagation of feature annotation.</text>
</comment>
<feature type="domain" description="Histidine kinase" evidence="8">
    <location>
        <begin position="188"/>
        <end position="421"/>
    </location>
</feature>
<dbReference type="PRINTS" id="PR00344">
    <property type="entry name" value="BCTRLSENSOR"/>
</dbReference>
<dbReference type="PROSITE" id="PS50110">
    <property type="entry name" value="RESPONSE_REGULATORY"/>
    <property type="match status" value="1"/>
</dbReference>
<evidence type="ECO:0000259" key="9">
    <source>
        <dbReference type="PROSITE" id="PS50110"/>
    </source>
</evidence>
<dbReference type="EMBL" id="JAMPLM010000011">
    <property type="protein sequence ID" value="MEP1059555.1"/>
    <property type="molecule type" value="Genomic_DNA"/>
</dbReference>
<dbReference type="InterPro" id="IPR003661">
    <property type="entry name" value="HisK_dim/P_dom"/>
</dbReference>
<evidence type="ECO:0000256" key="1">
    <source>
        <dbReference type="ARBA" id="ARBA00000085"/>
    </source>
</evidence>
<dbReference type="GO" id="GO:0005524">
    <property type="term" value="F:ATP binding"/>
    <property type="evidence" value="ECO:0007669"/>
    <property type="project" value="UniProtKB-KW"/>
</dbReference>
<dbReference type="PROSITE" id="PS50109">
    <property type="entry name" value="HIS_KIN"/>
    <property type="match status" value="1"/>
</dbReference>
<name>A0ABV0KK72_9CYAN</name>
<keyword evidence="3" id="KW-0597">Phosphoprotein</keyword>
<protein>
    <recommendedName>
        <fullName evidence="2">histidine kinase</fullName>
        <ecNumber evidence="2">2.7.13.3</ecNumber>
    </recommendedName>
</protein>
<dbReference type="Gene3D" id="1.10.287.130">
    <property type="match status" value="1"/>
</dbReference>
<dbReference type="InterPro" id="IPR005467">
    <property type="entry name" value="His_kinase_dom"/>
</dbReference>
<evidence type="ECO:0000256" key="3">
    <source>
        <dbReference type="ARBA" id="ARBA00022553"/>
    </source>
</evidence>
<dbReference type="SUPFAM" id="SSF47384">
    <property type="entry name" value="Homodimeric domain of signal transducing histidine kinase"/>
    <property type="match status" value="1"/>
</dbReference>
<gene>
    <name evidence="10" type="ORF">NDI38_14005</name>
</gene>